<reference evidence="3 4" key="1">
    <citation type="submission" date="2019-11" db="EMBL/GenBank/DDBJ databases">
        <title>Whole genome sequence of Oryza granulata.</title>
        <authorList>
            <person name="Li W."/>
        </authorList>
    </citation>
    <scope>NUCLEOTIDE SEQUENCE [LARGE SCALE GENOMIC DNA]</scope>
    <source>
        <strain evidence="4">cv. Menghai</strain>
        <tissue evidence="3">Leaf</tissue>
    </source>
</reference>
<evidence type="ECO:0000256" key="2">
    <source>
        <dbReference type="SAM" id="Phobius"/>
    </source>
</evidence>
<keyword evidence="2" id="KW-1133">Transmembrane helix</keyword>
<evidence type="ECO:0000256" key="1">
    <source>
        <dbReference type="SAM" id="MobiDB-lite"/>
    </source>
</evidence>
<keyword evidence="2" id="KW-0472">Membrane</keyword>
<protein>
    <submittedName>
        <fullName evidence="3">Uncharacterized protein</fullName>
    </submittedName>
</protein>
<organism evidence="3 4">
    <name type="scientific">Oryza meyeriana var. granulata</name>
    <dbReference type="NCBI Taxonomy" id="110450"/>
    <lineage>
        <taxon>Eukaryota</taxon>
        <taxon>Viridiplantae</taxon>
        <taxon>Streptophyta</taxon>
        <taxon>Embryophyta</taxon>
        <taxon>Tracheophyta</taxon>
        <taxon>Spermatophyta</taxon>
        <taxon>Magnoliopsida</taxon>
        <taxon>Liliopsida</taxon>
        <taxon>Poales</taxon>
        <taxon>Poaceae</taxon>
        <taxon>BOP clade</taxon>
        <taxon>Oryzoideae</taxon>
        <taxon>Oryzeae</taxon>
        <taxon>Oryzinae</taxon>
        <taxon>Oryza</taxon>
        <taxon>Oryza meyeriana</taxon>
    </lineage>
</organism>
<dbReference type="EMBL" id="SPHZ02000003">
    <property type="protein sequence ID" value="KAF0925059.1"/>
    <property type="molecule type" value="Genomic_DNA"/>
</dbReference>
<proteinExistence type="predicted"/>
<feature type="compositionally biased region" description="Basic and acidic residues" evidence="1">
    <location>
        <begin position="75"/>
        <end position="91"/>
    </location>
</feature>
<keyword evidence="4" id="KW-1185">Reference proteome</keyword>
<gene>
    <name evidence="3" type="ORF">E2562_015360</name>
</gene>
<evidence type="ECO:0000313" key="4">
    <source>
        <dbReference type="Proteomes" id="UP000479710"/>
    </source>
</evidence>
<sequence length="98" mass="10423">MSPPRPRRPPPPPYVVVSAVRVAVLVFVVLLLVLLCGPCNGGRSMLIEGADRRPGSGTGVLHRRKSDFLPPSGPSERHNARLDSDVAERGESPPPASP</sequence>
<feature type="transmembrane region" description="Helical" evidence="2">
    <location>
        <begin position="12"/>
        <end position="35"/>
    </location>
</feature>
<feature type="region of interest" description="Disordered" evidence="1">
    <location>
        <begin position="45"/>
        <end position="98"/>
    </location>
</feature>
<evidence type="ECO:0000313" key="3">
    <source>
        <dbReference type="EMBL" id="KAF0925059.1"/>
    </source>
</evidence>
<name>A0A6G1EJY3_9ORYZ</name>
<dbReference type="OrthoDB" id="10448990at2759"/>
<keyword evidence="2" id="KW-0812">Transmembrane</keyword>
<comment type="caution">
    <text evidence="3">The sequence shown here is derived from an EMBL/GenBank/DDBJ whole genome shotgun (WGS) entry which is preliminary data.</text>
</comment>
<dbReference type="AlphaFoldDB" id="A0A6G1EJY3"/>
<accession>A0A6G1EJY3</accession>
<dbReference type="Proteomes" id="UP000479710">
    <property type="component" value="Unassembled WGS sequence"/>
</dbReference>